<evidence type="ECO:0000313" key="2">
    <source>
        <dbReference type="Proteomes" id="UP000604046"/>
    </source>
</evidence>
<dbReference type="EMBL" id="CAJNDS010001079">
    <property type="protein sequence ID" value="CAE7246379.1"/>
    <property type="molecule type" value="Genomic_DNA"/>
</dbReference>
<accession>A0A812LJQ7</accession>
<dbReference type="OrthoDB" id="424101at2759"/>
<dbReference type="Proteomes" id="UP000604046">
    <property type="component" value="Unassembled WGS sequence"/>
</dbReference>
<organism evidence="1 2">
    <name type="scientific">Symbiodinium natans</name>
    <dbReference type="NCBI Taxonomy" id="878477"/>
    <lineage>
        <taxon>Eukaryota</taxon>
        <taxon>Sar</taxon>
        <taxon>Alveolata</taxon>
        <taxon>Dinophyceae</taxon>
        <taxon>Suessiales</taxon>
        <taxon>Symbiodiniaceae</taxon>
        <taxon>Symbiodinium</taxon>
    </lineage>
</organism>
<gene>
    <name evidence="1" type="ORF">SNAT2548_LOCUS11702</name>
</gene>
<name>A0A812LJQ7_9DINO</name>
<comment type="caution">
    <text evidence="1">The sequence shown here is derived from an EMBL/GenBank/DDBJ whole genome shotgun (WGS) entry which is preliminary data.</text>
</comment>
<dbReference type="AlphaFoldDB" id="A0A812LJQ7"/>
<keyword evidence="2" id="KW-1185">Reference proteome</keyword>
<sequence>MRSRFLACGAIRSGWNLESTALYWAMWHAGRRHLCRPKPSAQQLHHPYPPAPIMSSRMLQLLLLQIVHVHAGSGIGCYDVQQHKCDCTVTEAACHSQGGTWTDSCRTCDSATNVQHPTCQKSYSWGCFVEASHDCDCKVSERVCGETSGKQWTHECWSCCHTSSWGCYVPGDGAESGCHCDISNEGACKLAFPDATWSHQCHACSDTEAESNACRASTILLAGLPSLIRVVVA</sequence>
<proteinExistence type="predicted"/>
<reference evidence="1" key="1">
    <citation type="submission" date="2021-02" db="EMBL/GenBank/DDBJ databases">
        <authorList>
            <person name="Dougan E. K."/>
            <person name="Rhodes N."/>
            <person name="Thang M."/>
            <person name="Chan C."/>
        </authorList>
    </citation>
    <scope>NUCLEOTIDE SEQUENCE</scope>
</reference>
<protein>
    <submittedName>
        <fullName evidence="1">Uncharacterized protein</fullName>
    </submittedName>
</protein>
<evidence type="ECO:0000313" key="1">
    <source>
        <dbReference type="EMBL" id="CAE7246379.1"/>
    </source>
</evidence>